<evidence type="ECO:0000313" key="2">
    <source>
        <dbReference type="Proteomes" id="UP000324611"/>
    </source>
</evidence>
<dbReference type="Proteomes" id="UP000324611">
    <property type="component" value="Unassembled WGS sequence"/>
</dbReference>
<sequence length="529" mass="58596">MQFSRQLSTCEYRDARYHIFFVLVHLLLLCLFYNAAAQDIPLINPSMEGPPGENSTPPGWSGINTVDLQPGTYGVELPPSDGSTYLGMHGGPLYHEGIFQQLQGVMRAGHYYSMYFDLAFDSLYGYNACYGNLAIYGSNTPGDTTELLWSSGEYTDTTWQRYTPFFSPAADYTYILLCPRYSDTCSKSDHGVVVLVDNLSNRIFERLKLEFSTTITCPERNTGSIILKAGGGTPPYTYHWDHDPANVPRLERLGAGTYTVTVTDSKGVSTKGQAIVKASSLHSEAKITTSRCYGDADNLIDITTTGGIPPYRYYLGDNTNPAYTPAFGPLSSGMYRVLVRDEQGCENLLDSLPALDPPELAIVQLTVKPCSCGEVQNGKIIPLVQGGTPPYEYRINNGLWQRDSAFLQLPAGYYKYEIKDQHGCGLSGANEITSPWEHCLVIMPSAFSPNGDGTNDVFRPKVYDDISNFKLSVYNRWGGLIFQSNDPEKGWDGIHNGRPSLAEAYVYICTYNDRNDQPQTLQGTVTLVR</sequence>
<name>A0A5B2VLU4_9BACT</name>
<keyword evidence="2" id="KW-1185">Reference proteome</keyword>
<dbReference type="Pfam" id="PF13585">
    <property type="entry name" value="CHU_C"/>
    <property type="match status" value="1"/>
</dbReference>
<dbReference type="AlphaFoldDB" id="A0A5B2VLU4"/>
<dbReference type="NCBIfam" id="TIGR04131">
    <property type="entry name" value="Bac_Flav_CTERM"/>
    <property type="match status" value="1"/>
</dbReference>
<reference evidence="1 2" key="1">
    <citation type="submission" date="2019-09" db="EMBL/GenBank/DDBJ databases">
        <title>Chitinophaga ginsengihumi sp. nov., isolated from soil of ginseng rhizosphere.</title>
        <authorList>
            <person name="Lee J."/>
        </authorList>
    </citation>
    <scope>NUCLEOTIDE SEQUENCE [LARGE SCALE GENOMIC DNA]</scope>
    <source>
        <strain evidence="1 2">BN140078</strain>
    </source>
</reference>
<dbReference type="InterPro" id="IPR025667">
    <property type="entry name" value="SprB_repeat"/>
</dbReference>
<organism evidence="1 2">
    <name type="scientific">Chitinophaga agrisoli</name>
    <dbReference type="NCBI Taxonomy" id="2607653"/>
    <lineage>
        <taxon>Bacteria</taxon>
        <taxon>Pseudomonadati</taxon>
        <taxon>Bacteroidota</taxon>
        <taxon>Chitinophagia</taxon>
        <taxon>Chitinophagales</taxon>
        <taxon>Chitinophagaceae</taxon>
        <taxon>Chitinophaga</taxon>
    </lineage>
</organism>
<accession>A0A5B2VLU4</accession>
<dbReference type="Pfam" id="PF13573">
    <property type="entry name" value="SprB"/>
    <property type="match status" value="3"/>
</dbReference>
<dbReference type="RefSeq" id="WP_149840358.1">
    <property type="nucleotide sequence ID" value="NZ_VUOC01000004.1"/>
</dbReference>
<dbReference type="EMBL" id="VUOC01000004">
    <property type="protein sequence ID" value="KAA2239179.1"/>
    <property type="molecule type" value="Genomic_DNA"/>
</dbReference>
<evidence type="ECO:0000313" key="1">
    <source>
        <dbReference type="EMBL" id="KAA2239179.1"/>
    </source>
</evidence>
<proteinExistence type="predicted"/>
<gene>
    <name evidence="1" type="ORF">F0L74_23520</name>
</gene>
<protein>
    <submittedName>
        <fullName evidence="1">T9SS type B sorting domain-containing protein</fullName>
    </submittedName>
</protein>
<comment type="caution">
    <text evidence="1">The sequence shown here is derived from an EMBL/GenBank/DDBJ whole genome shotgun (WGS) entry which is preliminary data.</text>
</comment>
<reference evidence="1 2" key="2">
    <citation type="submission" date="2019-09" db="EMBL/GenBank/DDBJ databases">
        <authorList>
            <person name="Jin C."/>
        </authorList>
    </citation>
    <scope>NUCLEOTIDE SEQUENCE [LARGE SCALE GENOMIC DNA]</scope>
    <source>
        <strain evidence="1 2">BN140078</strain>
    </source>
</reference>
<dbReference type="InterPro" id="IPR026341">
    <property type="entry name" value="T9SS_type_B"/>
</dbReference>